<feature type="non-terminal residue" evidence="3">
    <location>
        <position position="40"/>
    </location>
</feature>
<accession>A0A382K690</accession>
<dbReference type="AlphaFoldDB" id="A0A382K690"/>
<organism evidence="3">
    <name type="scientific">marine metagenome</name>
    <dbReference type="NCBI Taxonomy" id="408172"/>
    <lineage>
        <taxon>unclassified sequences</taxon>
        <taxon>metagenomes</taxon>
        <taxon>ecological metagenomes</taxon>
    </lineage>
</organism>
<keyword evidence="1" id="KW-0472">Membrane</keyword>
<sequence>MNWIDGKLWRQSAINTLWCLIGCSIGDMGVIAGFQFGAPA</sequence>
<dbReference type="InterPro" id="IPR025509">
    <property type="entry name" value="DUF4396"/>
</dbReference>
<evidence type="ECO:0000256" key="1">
    <source>
        <dbReference type="SAM" id="Phobius"/>
    </source>
</evidence>
<gene>
    <name evidence="3" type="ORF">METZ01_LOCUS272089</name>
</gene>
<evidence type="ECO:0000259" key="2">
    <source>
        <dbReference type="Pfam" id="PF14342"/>
    </source>
</evidence>
<protein>
    <recommendedName>
        <fullName evidence="2">DUF4396 domain-containing protein</fullName>
    </recommendedName>
</protein>
<name>A0A382K690_9ZZZZ</name>
<reference evidence="3" key="1">
    <citation type="submission" date="2018-05" db="EMBL/GenBank/DDBJ databases">
        <authorList>
            <person name="Lanie J.A."/>
            <person name="Ng W.-L."/>
            <person name="Kazmierczak K.M."/>
            <person name="Andrzejewski T.M."/>
            <person name="Davidsen T.M."/>
            <person name="Wayne K.J."/>
            <person name="Tettelin H."/>
            <person name="Glass J.I."/>
            <person name="Rusch D."/>
            <person name="Podicherti R."/>
            <person name="Tsui H.-C.T."/>
            <person name="Winkler M.E."/>
        </authorList>
    </citation>
    <scope>NUCLEOTIDE SEQUENCE</scope>
</reference>
<keyword evidence="1" id="KW-0812">Transmembrane</keyword>
<dbReference type="EMBL" id="UINC01078293">
    <property type="protein sequence ID" value="SVC19235.1"/>
    <property type="molecule type" value="Genomic_DNA"/>
</dbReference>
<keyword evidence="1" id="KW-1133">Transmembrane helix</keyword>
<proteinExistence type="predicted"/>
<evidence type="ECO:0000313" key="3">
    <source>
        <dbReference type="EMBL" id="SVC19235.1"/>
    </source>
</evidence>
<feature type="domain" description="DUF4396" evidence="2">
    <location>
        <begin position="9"/>
        <end position="35"/>
    </location>
</feature>
<feature type="transmembrane region" description="Helical" evidence="1">
    <location>
        <begin position="12"/>
        <end position="36"/>
    </location>
</feature>
<dbReference type="Pfam" id="PF14342">
    <property type="entry name" value="DUF4396"/>
    <property type="match status" value="1"/>
</dbReference>